<keyword evidence="2" id="KW-0328">Glycosyltransferase</keyword>
<dbReference type="AlphaFoldDB" id="A0A6N8U3M2"/>
<gene>
    <name evidence="2" type="ORF">GSF08_00905</name>
</gene>
<dbReference type="EMBL" id="WUUQ01000001">
    <property type="protein sequence ID" value="MXQ72501.1"/>
    <property type="molecule type" value="Genomic_DNA"/>
</dbReference>
<keyword evidence="1" id="KW-0812">Transmembrane</keyword>
<reference evidence="2 3" key="1">
    <citation type="submission" date="2019-12" db="EMBL/GenBank/DDBJ databases">
        <authorList>
            <person name="Yang R."/>
        </authorList>
    </citation>
    <scope>NUCLEOTIDE SEQUENCE [LARGE SCALE GENOMIC DNA]</scope>
    <source>
        <strain evidence="2 3">DONG20-135</strain>
    </source>
</reference>
<evidence type="ECO:0000313" key="3">
    <source>
        <dbReference type="Proteomes" id="UP000434036"/>
    </source>
</evidence>
<keyword evidence="1" id="KW-0472">Membrane</keyword>
<reference evidence="2 3" key="2">
    <citation type="submission" date="2020-01" db="EMBL/GenBank/DDBJ databases">
        <title>Clostridiaceae sp. nov. isolated from the gut of human by culturomics.</title>
        <authorList>
            <person name="Chang Y."/>
        </authorList>
    </citation>
    <scope>NUCLEOTIDE SEQUENCE [LARGE SCALE GENOMIC DNA]</scope>
    <source>
        <strain evidence="2 3">DONG20-135</strain>
    </source>
</reference>
<sequence length="62" mass="6983">MHDYHRAMRFIGMMAISSILAVFIGHWLDEVLHTTPIIMLALLAYAIGGSFYQLLKDTGDES</sequence>
<dbReference type="GO" id="GO:0016757">
    <property type="term" value="F:glycosyltransferase activity"/>
    <property type="evidence" value="ECO:0007669"/>
    <property type="project" value="UniProtKB-KW"/>
</dbReference>
<keyword evidence="1" id="KW-1133">Transmembrane helix</keyword>
<keyword evidence="2" id="KW-0808">Transferase</keyword>
<protein>
    <submittedName>
        <fullName evidence="2">Uracil phosphoribosyltransferase</fullName>
    </submittedName>
</protein>
<dbReference type="InterPro" id="IPR032820">
    <property type="entry name" value="ATPase_put"/>
</dbReference>
<feature type="transmembrane region" description="Helical" evidence="1">
    <location>
        <begin position="7"/>
        <end position="28"/>
    </location>
</feature>
<keyword evidence="3" id="KW-1185">Reference proteome</keyword>
<evidence type="ECO:0000256" key="1">
    <source>
        <dbReference type="SAM" id="Phobius"/>
    </source>
</evidence>
<dbReference type="Proteomes" id="UP000434036">
    <property type="component" value="Unassembled WGS sequence"/>
</dbReference>
<organism evidence="2 3">
    <name type="scientific">Copranaerobaculum intestinale</name>
    <dbReference type="NCBI Taxonomy" id="2692629"/>
    <lineage>
        <taxon>Bacteria</taxon>
        <taxon>Bacillati</taxon>
        <taxon>Bacillota</taxon>
        <taxon>Erysipelotrichia</taxon>
        <taxon>Erysipelotrichales</taxon>
        <taxon>Erysipelotrichaceae</taxon>
        <taxon>Copranaerobaculum</taxon>
    </lineage>
</organism>
<evidence type="ECO:0000313" key="2">
    <source>
        <dbReference type="EMBL" id="MXQ72501.1"/>
    </source>
</evidence>
<accession>A0A6N8U3M2</accession>
<name>A0A6N8U3M2_9FIRM</name>
<proteinExistence type="predicted"/>
<feature type="transmembrane region" description="Helical" evidence="1">
    <location>
        <begin position="34"/>
        <end position="55"/>
    </location>
</feature>
<dbReference type="RefSeq" id="WP_160623995.1">
    <property type="nucleotide sequence ID" value="NZ_WUUQ01000001.1"/>
</dbReference>
<dbReference type="Pfam" id="PF09527">
    <property type="entry name" value="ATPase_gene1"/>
    <property type="match status" value="1"/>
</dbReference>
<comment type="caution">
    <text evidence="2">The sequence shown here is derived from an EMBL/GenBank/DDBJ whole genome shotgun (WGS) entry which is preliminary data.</text>
</comment>